<dbReference type="EMBL" id="LR536450">
    <property type="protein sequence ID" value="VFU10386.1"/>
    <property type="molecule type" value="Genomic_DNA"/>
</dbReference>
<dbReference type="Pfam" id="PF00881">
    <property type="entry name" value="Nitroreductase"/>
    <property type="match status" value="1"/>
</dbReference>
<dbReference type="OrthoDB" id="9773807at2"/>
<keyword evidence="2" id="KW-0560">Oxidoreductase</keyword>
<protein>
    <submittedName>
        <fullName evidence="2">5,6-dimethylbenzimidazole synthase</fullName>
        <ecNumber evidence="2">1.13.11.79</ecNumber>
    </submittedName>
</protein>
<feature type="domain" description="Nitroreductase" evidence="1">
    <location>
        <begin position="25"/>
        <end position="189"/>
    </location>
</feature>
<dbReference type="PANTHER" id="PTHR23026:SF123">
    <property type="entry name" value="NAD(P)H NITROREDUCTASE RV3131-RELATED"/>
    <property type="match status" value="1"/>
</dbReference>
<dbReference type="EC" id="1.13.11.79" evidence="2"/>
<reference evidence="2 3" key="1">
    <citation type="submission" date="2019-03" db="EMBL/GenBank/DDBJ databases">
        <authorList>
            <person name="Kox A.R. M."/>
        </authorList>
    </citation>
    <scope>NUCLEOTIDE SEQUENCE [LARGE SCALE GENOMIC DNA]</scope>
    <source>
        <strain evidence="2">MTUNDRAET4 annotated genome</strain>
    </source>
</reference>
<gene>
    <name evidence="2" type="ORF">MTUNDRAET4_3499</name>
</gene>
<name>A0A4V6YUJ9_METTU</name>
<evidence type="ECO:0000313" key="3">
    <source>
        <dbReference type="Proteomes" id="UP000294360"/>
    </source>
</evidence>
<dbReference type="InterPro" id="IPR012825">
    <property type="entry name" value="BluB"/>
</dbReference>
<dbReference type="Gene3D" id="3.40.109.10">
    <property type="entry name" value="NADH Oxidase"/>
    <property type="match status" value="1"/>
</dbReference>
<dbReference type="AlphaFoldDB" id="A0A4V6YUJ9"/>
<dbReference type="RefSeq" id="WP_134491109.1">
    <property type="nucleotide sequence ID" value="NZ_CP139089.1"/>
</dbReference>
<proteinExistence type="predicted"/>
<organism evidence="2 3">
    <name type="scientific">Methylocella tundrae</name>
    <dbReference type="NCBI Taxonomy" id="227605"/>
    <lineage>
        <taxon>Bacteria</taxon>
        <taxon>Pseudomonadati</taxon>
        <taxon>Pseudomonadota</taxon>
        <taxon>Alphaproteobacteria</taxon>
        <taxon>Hyphomicrobiales</taxon>
        <taxon>Beijerinckiaceae</taxon>
        <taxon>Methylocella</taxon>
    </lineage>
</organism>
<dbReference type="Proteomes" id="UP000294360">
    <property type="component" value="Chromosome"/>
</dbReference>
<dbReference type="GO" id="GO:0102919">
    <property type="term" value="F:5,6-dimethylbenzimidazole synthase activity"/>
    <property type="evidence" value="ECO:0007669"/>
    <property type="project" value="UniProtKB-EC"/>
</dbReference>
<dbReference type="SUPFAM" id="SSF55469">
    <property type="entry name" value="FMN-dependent nitroreductase-like"/>
    <property type="match status" value="1"/>
</dbReference>
<dbReference type="InterPro" id="IPR050627">
    <property type="entry name" value="Nitroreductase/BluB"/>
</dbReference>
<dbReference type="NCBIfam" id="TIGR02476">
    <property type="entry name" value="BluB"/>
    <property type="match status" value="1"/>
</dbReference>
<dbReference type="KEGG" id="mtun:MTUNDRAET4_3499"/>
<evidence type="ECO:0000259" key="1">
    <source>
        <dbReference type="Pfam" id="PF00881"/>
    </source>
</evidence>
<accession>A0A4V6YUJ9</accession>
<dbReference type="InterPro" id="IPR000415">
    <property type="entry name" value="Nitroreductase-like"/>
</dbReference>
<dbReference type="InterPro" id="IPR029479">
    <property type="entry name" value="Nitroreductase"/>
</dbReference>
<sequence>MTGCLDDAPPTFDADFIRRLEDLFKWRRDVRRFKTDPIAITLIEDLLEIAAHSPSVGNSQPWRFISVESAARRQAVIANFNACNAAALEAYEGERAALYARLKLAGLHEAPVHLAVFCDHATGAGMGLGRKTMPEMLDYSVVAAVHTFWLAARAHGLGVGWVSIIDPLELARSVDAPESWKLIAYLCVGFPEEEHADPELERRGWQAHVAQNAKLYAR</sequence>
<dbReference type="PANTHER" id="PTHR23026">
    <property type="entry name" value="NADPH NITROREDUCTASE"/>
    <property type="match status" value="1"/>
</dbReference>
<evidence type="ECO:0000313" key="2">
    <source>
        <dbReference type="EMBL" id="VFU10386.1"/>
    </source>
</evidence>